<feature type="domain" description="FAD-binding PCMH-type" evidence="9">
    <location>
        <begin position="38"/>
        <end position="217"/>
    </location>
</feature>
<dbReference type="FunFam" id="3.30.70.2740:FF:000001">
    <property type="entry name" value="D-lactate dehydrogenase mitochondrial"/>
    <property type="match status" value="1"/>
</dbReference>
<dbReference type="InterPro" id="IPR006094">
    <property type="entry name" value="Oxid_FAD_bind_N"/>
</dbReference>
<evidence type="ECO:0000256" key="8">
    <source>
        <dbReference type="SAM" id="MobiDB-lite"/>
    </source>
</evidence>
<comment type="cofactor">
    <cofactor evidence="1">
        <name>FAD</name>
        <dbReference type="ChEBI" id="CHEBI:57692"/>
    </cofactor>
</comment>
<dbReference type="InterPro" id="IPR004113">
    <property type="entry name" value="FAD-bd_oxidored_4_C"/>
</dbReference>
<sequence length="474" mass="50570">MGYDCEFLTDCLGEGNVSFGESARESHAADWAADEAGTGVTPDAVVWPESTDDVSAVLEAANDRGVPVTPYAAGTSLEGNAVPEYAGISMDLTRMNDVLDVRPDDFQIDVQPGVMGTAIDDAVSGEGLFFPPLPSSGGISTIGGMIANDASGMQTVKYGEIADWVLELEAVLADGSVVTAGSKAVKTSSGYNLKELLVGSEGTLGVVTRATLELEGIPQQIRGGRAIFPTLDDAAEAVFDAVRSGVDVAKIELVDAISAEMANDYLGTDLPDAPMTFVEFHANHGVQEEIDFCRTIFESHDVERFELADEEAMDELWKARSELAFALQTWDPDLKPLHPGDVTVPISELPAIIRYAKELGAEHDKIVPCFGHAGDGNVHYTTLVDRDDPDDVAVGEQIYEAVVEKAIELGGTCTGEHGVGRGKRQYLELEHGADSVEAMRALKRALDPRDTLNPGKIFPETAKGERVQAEPTDD</sequence>
<name>A0ABD6CD88_9EURY</name>
<accession>A0ABD6CD88</accession>
<evidence type="ECO:0000256" key="4">
    <source>
        <dbReference type="ARBA" id="ARBA00022827"/>
    </source>
</evidence>
<keyword evidence="6" id="KW-0560">Oxidoreductase</keyword>
<keyword evidence="11" id="KW-1185">Reference proteome</keyword>
<reference evidence="10 11" key="1">
    <citation type="journal article" date="2019" name="Int. J. Syst. Evol. Microbiol.">
        <title>The Global Catalogue of Microorganisms (GCM) 10K type strain sequencing project: providing services to taxonomists for standard genome sequencing and annotation.</title>
        <authorList>
            <consortium name="The Broad Institute Genomics Platform"/>
            <consortium name="The Broad Institute Genome Sequencing Center for Infectious Disease"/>
            <person name="Wu L."/>
            <person name="Ma J."/>
        </authorList>
    </citation>
    <scope>NUCLEOTIDE SEQUENCE [LARGE SCALE GENOMIC DNA]</scope>
    <source>
        <strain evidence="10 11">CGMCC 1.12125</strain>
    </source>
</reference>
<dbReference type="AlphaFoldDB" id="A0ABD6CD88"/>
<dbReference type="InterPro" id="IPR016166">
    <property type="entry name" value="FAD-bd_PCMH"/>
</dbReference>
<dbReference type="Gene3D" id="3.30.465.10">
    <property type="match status" value="1"/>
</dbReference>
<keyword evidence="3" id="KW-0285">Flavoprotein</keyword>
<dbReference type="SUPFAM" id="SSF56176">
    <property type="entry name" value="FAD-binding/transporter-associated domain-like"/>
    <property type="match status" value="1"/>
</dbReference>
<dbReference type="SUPFAM" id="SSF55103">
    <property type="entry name" value="FAD-linked oxidases, C-terminal domain"/>
    <property type="match status" value="1"/>
</dbReference>
<dbReference type="FunFam" id="1.10.45.10:FF:000001">
    <property type="entry name" value="D-lactate dehydrogenase mitochondrial"/>
    <property type="match status" value="1"/>
</dbReference>
<evidence type="ECO:0000256" key="1">
    <source>
        <dbReference type="ARBA" id="ARBA00001974"/>
    </source>
</evidence>
<dbReference type="Pfam" id="PF02913">
    <property type="entry name" value="FAD-oxidase_C"/>
    <property type="match status" value="1"/>
</dbReference>
<evidence type="ECO:0000256" key="3">
    <source>
        <dbReference type="ARBA" id="ARBA00022630"/>
    </source>
</evidence>
<dbReference type="PANTHER" id="PTHR11748:SF111">
    <property type="entry name" value="D-LACTATE DEHYDROGENASE, MITOCHONDRIAL-RELATED"/>
    <property type="match status" value="1"/>
</dbReference>
<evidence type="ECO:0000259" key="9">
    <source>
        <dbReference type="PROSITE" id="PS51387"/>
    </source>
</evidence>
<dbReference type="PANTHER" id="PTHR11748">
    <property type="entry name" value="D-LACTATE DEHYDROGENASE"/>
    <property type="match status" value="1"/>
</dbReference>
<evidence type="ECO:0000313" key="10">
    <source>
        <dbReference type="EMBL" id="MFD1587344.1"/>
    </source>
</evidence>
<keyword evidence="4" id="KW-0274">FAD</keyword>
<dbReference type="Pfam" id="PF01565">
    <property type="entry name" value="FAD_binding_4"/>
    <property type="match status" value="1"/>
</dbReference>
<dbReference type="InterPro" id="IPR036318">
    <property type="entry name" value="FAD-bd_PCMH-like_sf"/>
</dbReference>
<dbReference type="InterPro" id="IPR016169">
    <property type="entry name" value="FAD-bd_PCMH_sub2"/>
</dbReference>
<keyword evidence="5" id="KW-0809">Transit peptide</keyword>
<evidence type="ECO:0000256" key="6">
    <source>
        <dbReference type="ARBA" id="ARBA00023002"/>
    </source>
</evidence>
<evidence type="ECO:0000256" key="2">
    <source>
        <dbReference type="ARBA" id="ARBA00008000"/>
    </source>
</evidence>
<protein>
    <recommendedName>
        <fullName evidence="7">D-lactate dehydrogenase (cytochrome)</fullName>
        <ecNumber evidence="7">1.1.2.4</ecNumber>
    </recommendedName>
</protein>
<dbReference type="Gene3D" id="1.10.45.10">
    <property type="entry name" value="Vanillyl-alcohol Oxidase, Chain A, domain 4"/>
    <property type="match status" value="1"/>
</dbReference>
<proteinExistence type="inferred from homology"/>
<dbReference type="EMBL" id="JBHUDJ010000003">
    <property type="protein sequence ID" value="MFD1587344.1"/>
    <property type="molecule type" value="Genomic_DNA"/>
</dbReference>
<evidence type="ECO:0000256" key="5">
    <source>
        <dbReference type="ARBA" id="ARBA00022946"/>
    </source>
</evidence>
<dbReference type="GO" id="GO:0004458">
    <property type="term" value="F:D-lactate dehydrogenase (cytochrome) activity"/>
    <property type="evidence" value="ECO:0007669"/>
    <property type="project" value="UniProtKB-EC"/>
</dbReference>
<evidence type="ECO:0000313" key="11">
    <source>
        <dbReference type="Proteomes" id="UP001597119"/>
    </source>
</evidence>
<feature type="region of interest" description="Disordered" evidence="8">
    <location>
        <begin position="450"/>
        <end position="474"/>
    </location>
</feature>
<dbReference type="EC" id="1.1.2.4" evidence="7"/>
<evidence type="ECO:0000256" key="7">
    <source>
        <dbReference type="ARBA" id="ARBA00038897"/>
    </source>
</evidence>
<dbReference type="InterPro" id="IPR016164">
    <property type="entry name" value="FAD-linked_Oxase-like_C"/>
</dbReference>
<dbReference type="PROSITE" id="PS51387">
    <property type="entry name" value="FAD_PCMH"/>
    <property type="match status" value="1"/>
</dbReference>
<gene>
    <name evidence="10" type="ORF">ACFR9U_10135</name>
</gene>
<comment type="caution">
    <text evidence="10">The sequence shown here is derived from an EMBL/GenBank/DDBJ whole genome shotgun (WGS) entry which is preliminary data.</text>
</comment>
<dbReference type="RefSeq" id="WP_247373843.1">
    <property type="nucleotide sequence ID" value="NZ_JALLGV010000001.1"/>
</dbReference>
<comment type="similarity">
    <text evidence="2">Belongs to the FAD-binding oxidoreductase/transferase type 4 family.</text>
</comment>
<dbReference type="InterPro" id="IPR016171">
    <property type="entry name" value="Vanillyl_alc_oxidase_C-sub2"/>
</dbReference>
<organism evidence="10 11">
    <name type="scientific">Halorientalis brevis</name>
    <dbReference type="NCBI Taxonomy" id="1126241"/>
    <lineage>
        <taxon>Archaea</taxon>
        <taxon>Methanobacteriati</taxon>
        <taxon>Methanobacteriota</taxon>
        <taxon>Stenosarchaea group</taxon>
        <taxon>Halobacteria</taxon>
        <taxon>Halobacteriales</taxon>
        <taxon>Haloarculaceae</taxon>
        <taxon>Halorientalis</taxon>
    </lineage>
</organism>
<dbReference type="Proteomes" id="UP001597119">
    <property type="component" value="Unassembled WGS sequence"/>
</dbReference>
<dbReference type="Gene3D" id="3.30.70.2740">
    <property type="match status" value="1"/>
</dbReference>